<proteinExistence type="predicted"/>
<protein>
    <submittedName>
        <fullName evidence="2">HK97 gp10 family phage protein</fullName>
    </submittedName>
</protein>
<evidence type="ECO:0000313" key="3">
    <source>
        <dbReference type="Proteomes" id="UP001055514"/>
    </source>
</evidence>
<feature type="coiled-coil region" evidence="1">
    <location>
        <begin position="11"/>
        <end position="38"/>
    </location>
</feature>
<evidence type="ECO:0000256" key="1">
    <source>
        <dbReference type="SAM" id="Coils"/>
    </source>
</evidence>
<gene>
    <name evidence="2" type="ORF">MWH18_17650</name>
</gene>
<accession>A0AAE9S8F5</accession>
<dbReference type="RefSeq" id="WP_199953083.1">
    <property type="nucleotide sequence ID" value="NZ_CP095357.1"/>
</dbReference>
<sequence length="173" mass="19130">MAVSEVKIEGMEEFSQKIKTLQDKKALLKRARASARKAMQLVQFAAKVGASRIDDPKTKESIQENIVVRYGKTRDRSSVMVRVGVLGGAKSYANTKENVRSGKAGKTYQTDGDSANPGGDTFYWRYVELGTSKVQADPFMRPALANNIQAVTDEFAKEFMKSVESAIRRGKLT</sequence>
<dbReference type="InterPro" id="IPR010064">
    <property type="entry name" value="HK97-gp10_tail"/>
</dbReference>
<dbReference type="Proteomes" id="UP001055514">
    <property type="component" value="Chromosome"/>
</dbReference>
<dbReference type="AlphaFoldDB" id="A0AAE9S8F5"/>
<name>A0AAE9S8F5_ACIPI</name>
<keyword evidence="1" id="KW-0175">Coiled coil</keyword>
<organism evidence="2 3">
    <name type="scientific">Acinetobacter pittii</name>
    <name type="common">Acinetobacter genomosp. 3</name>
    <dbReference type="NCBI Taxonomy" id="48296"/>
    <lineage>
        <taxon>Bacteria</taxon>
        <taxon>Pseudomonadati</taxon>
        <taxon>Pseudomonadota</taxon>
        <taxon>Gammaproteobacteria</taxon>
        <taxon>Moraxellales</taxon>
        <taxon>Moraxellaceae</taxon>
        <taxon>Acinetobacter</taxon>
        <taxon>Acinetobacter calcoaceticus/baumannii complex</taxon>
    </lineage>
</organism>
<dbReference type="NCBIfam" id="TIGR01725">
    <property type="entry name" value="phge_HK97_gp10"/>
    <property type="match status" value="1"/>
</dbReference>
<dbReference type="EMBL" id="CP095407">
    <property type="protein sequence ID" value="USU94134.1"/>
    <property type="molecule type" value="Genomic_DNA"/>
</dbReference>
<reference evidence="2" key="1">
    <citation type="submission" date="2022-04" db="EMBL/GenBank/DDBJ databases">
        <title>Emergence of ST220 Acinetobacter pittii strain in bloodstream infection, which co-producing chromosomal NDM-1 and OXA-820 carbapenemases.</title>
        <authorList>
            <person name="Tian C."/>
            <person name="Xing M."/>
            <person name="Fu L."/>
            <person name="Xia D."/>
        </authorList>
    </citation>
    <scope>NUCLEOTIDE SEQUENCE</scope>
    <source>
        <strain evidence="2">TCM</strain>
    </source>
</reference>
<evidence type="ECO:0000313" key="2">
    <source>
        <dbReference type="EMBL" id="USU94134.1"/>
    </source>
</evidence>